<keyword evidence="2" id="KW-1185">Reference proteome</keyword>
<accession>A0A927Q441</accession>
<name>A0A927Q441_9ACTN</name>
<reference evidence="1" key="1">
    <citation type="submission" date="2020-09" db="EMBL/GenBank/DDBJ databases">
        <title>Nocardioides sp. strain MJB4 16S ribosomal RNA gene Genome sequencing and assembly.</title>
        <authorList>
            <person name="Kim I."/>
        </authorList>
    </citation>
    <scope>NUCLEOTIDE SEQUENCE</scope>
    <source>
        <strain evidence="1">MJB4</strain>
    </source>
</reference>
<gene>
    <name evidence="1" type="ORF">IE331_16130</name>
</gene>
<dbReference type="AlphaFoldDB" id="A0A927Q441"/>
<evidence type="ECO:0000313" key="1">
    <source>
        <dbReference type="EMBL" id="MBD8871156.1"/>
    </source>
</evidence>
<comment type="caution">
    <text evidence="1">The sequence shown here is derived from an EMBL/GenBank/DDBJ whole genome shotgun (WGS) entry which is preliminary data.</text>
</comment>
<dbReference type="Proteomes" id="UP000616839">
    <property type="component" value="Unassembled WGS sequence"/>
</dbReference>
<proteinExistence type="predicted"/>
<sequence>MNTLKSQFVQVTGRIHVDGVWWTQAEVKRKVRELGGFSVPKGSRNKDQTLVIAGELPLHVVDPKNRRSQNIVFVAKERALGNHICLVDGHGFGQLLRRDRANCIGLVETPSGIRLSGQRPAPTSTTEASVAEDALGLLAKTRNSPTRRPVQLSLDLDKLDRGTQAHETTRDLLLKHLAAVRVLEGRRPVLYDVGWRRGARAFVVGEVKSFTSGSVVQQIRLGLGQVLEYAQRIRSQHPELSVTPILVLEKEPPPNGWVEVVESAGVLLTWAPDFRGVNPDGTLDFG</sequence>
<dbReference type="RefSeq" id="WP_192144484.1">
    <property type="nucleotide sequence ID" value="NZ_JACYXZ010000005.1"/>
</dbReference>
<protein>
    <submittedName>
        <fullName evidence="1">Uncharacterized protein</fullName>
    </submittedName>
</protein>
<dbReference type="EMBL" id="JACYXZ010000005">
    <property type="protein sequence ID" value="MBD8871156.1"/>
    <property type="molecule type" value="Genomic_DNA"/>
</dbReference>
<organism evidence="1 2">
    <name type="scientific">Nocardioides donggukensis</name>
    <dbReference type="NCBI Taxonomy" id="2774019"/>
    <lineage>
        <taxon>Bacteria</taxon>
        <taxon>Bacillati</taxon>
        <taxon>Actinomycetota</taxon>
        <taxon>Actinomycetes</taxon>
        <taxon>Propionibacteriales</taxon>
        <taxon>Nocardioidaceae</taxon>
        <taxon>Nocardioides</taxon>
    </lineage>
</organism>
<evidence type="ECO:0000313" key="2">
    <source>
        <dbReference type="Proteomes" id="UP000616839"/>
    </source>
</evidence>